<keyword evidence="2" id="KW-0472">Membrane</keyword>
<evidence type="ECO:0000313" key="3">
    <source>
        <dbReference type="EMBL" id="KIJ46103.1"/>
    </source>
</evidence>
<feature type="region of interest" description="Disordered" evidence="1">
    <location>
        <begin position="362"/>
        <end position="407"/>
    </location>
</feature>
<feature type="compositionally biased region" description="Low complexity" evidence="1">
    <location>
        <begin position="278"/>
        <end position="289"/>
    </location>
</feature>
<reference evidence="3 4" key="1">
    <citation type="submission" date="2014-06" db="EMBL/GenBank/DDBJ databases">
        <title>Evolutionary Origins and Diversification of the Mycorrhizal Mutualists.</title>
        <authorList>
            <consortium name="DOE Joint Genome Institute"/>
            <consortium name="Mycorrhizal Genomics Consortium"/>
            <person name="Kohler A."/>
            <person name="Kuo A."/>
            <person name="Nagy L.G."/>
            <person name="Floudas D."/>
            <person name="Copeland A."/>
            <person name="Barry K.W."/>
            <person name="Cichocki N."/>
            <person name="Veneault-Fourrey C."/>
            <person name="LaButti K."/>
            <person name="Lindquist E.A."/>
            <person name="Lipzen A."/>
            <person name="Lundell T."/>
            <person name="Morin E."/>
            <person name="Murat C."/>
            <person name="Riley R."/>
            <person name="Ohm R."/>
            <person name="Sun H."/>
            <person name="Tunlid A."/>
            <person name="Henrissat B."/>
            <person name="Grigoriev I.V."/>
            <person name="Hibbett D.S."/>
            <person name="Martin F."/>
        </authorList>
    </citation>
    <scope>NUCLEOTIDE SEQUENCE [LARGE SCALE GENOMIC DNA]</scope>
    <source>
        <strain evidence="3 4">SS14</strain>
    </source>
</reference>
<keyword evidence="2" id="KW-1133">Transmembrane helix</keyword>
<dbReference type="AlphaFoldDB" id="A0A0C9UTC7"/>
<protein>
    <submittedName>
        <fullName evidence="3">Uncharacterized protein</fullName>
    </submittedName>
</protein>
<feature type="region of interest" description="Disordered" evidence="1">
    <location>
        <begin position="52"/>
        <end position="71"/>
    </location>
</feature>
<evidence type="ECO:0000256" key="1">
    <source>
        <dbReference type="SAM" id="MobiDB-lite"/>
    </source>
</evidence>
<feature type="region of interest" description="Disordered" evidence="1">
    <location>
        <begin position="316"/>
        <end position="348"/>
    </location>
</feature>
<feature type="compositionally biased region" description="Low complexity" evidence="1">
    <location>
        <begin position="335"/>
        <end position="346"/>
    </location>
</feature>
<accession>A0A0C9UTC7</accession>
<gene>
    <name evidence="3" type="ORF">M422DRAFT_46385</name>
</gene>
<dbReference type="Proteomes" id="UP000054279">
    <property type="component" value="Unassembled WGS sequence"/>
</dbReference>
<dbReference type="HOGENOM" id="CLU_676480_0_0_1"/>
<evidence type="ECO:0000256" key="2">
    <source>
        <dbReference type="SAM" id="Phobius"/>
    </source>
</evidence>
<sequence>MSPHQRIHHRAATTGLSLSSVVVVDPGAVATTALVADPNGTGTLAVSAPSITVSTTTTSEPPPPTEPAPQAQTVHASTKVKTGAIVGIVVGIFLLLAAIMITIMSVKHRKQMAKERLAAHNAARAAKAREGTAGGEAHQMRENRSGPGENSGAGAASGSRSGPGAGVDIAYPPAPPAALRDSTHDGDESFLSLKSTQSLLQRIPAANLHSSTAAPQSKNPFMTYLPSQNPLAVVKESGSQTSLLHRNPTAASNTTYRTVNTSDNHSADDNHTIPNPFSSTSLSRSPSESTHYHDTSLDYDTLASFPAVQYAHNNLNFSPSNPTFSISDYTDDSGSISQSPQPQPQIRQTKARELRAMQDLLSALDSTPSAMSSPPSSWVEKSSSTGQPMSRLSLGEGLVTPVEESAG</sequence>
<feature type="compositionally biased region" description="Low complexity" evidence="1">
    <location>
        <begin position="145"/>
        <end position="162"/>
    </location>
</feature>
<feature type="compositionally biased region" description="Polar residues" evidence="1">
    <location>
        <begin position="237"/>
        <end position="264"/>
    </location>
</feature>
<proteinExistence type="predicted"/>
<feature type="region of interest" description="Disordered" evidence="1">
    <location>
        <begin position="236"/>
        <end position="293"/>
    </location>
</feature>
<feature type="transmembrane region" description="Helical" evidence="2">
    <location>
        <begin position="84"/>
        <end position="106"/>
    </location>
</feature>
<feature type="region of interest" description="Disordered" evidence="1">
    <location>
        <begin position="120"/>
        <end position="189"/>
    </location>
</feature>
<feature type="compositionally biased region" description="Low complexity" evidence="1">
    <location>
        <begin position="366"/>
        <end position="384"/>
    </location>
</feature>
<organism evidence="3 4">
    <name type="scientific">Sphaerobolus stellatus (strain SS14)</name>
    <dbReference type="NCBI Taxonomy" id="990650"/>
    <lineage>
        <taxon>Eukaryota</taxon>
        <taxon>Fungi</taxon>
        <taxon>Dikarya</taxon>
        <taxon>Basidiomycota</taxon>
        <taxon>Agaricomycotina</taxon>
        <taxon>Agaricomycetes</taxon>
        <taxon>Phallomycetidae</taxon>
        <taxon>Geastrales</taxon>
        <taxon>Sphaerobolaceae</taxon>
        <taxon>Sphaerobolus</taxon>
    </lineage>
</organism>
<dbReference type="EMBL" id="KN837109">
    <property type="protein sequence ID" value="KIJ46103.1"/>
    <property type="molecule type" value="Genomic_DNA"/>
</dbReference>
<feature type="compositionally biased region" description="Polar residues" evidence="1">
    <location>
        <begin position="316"/>
        <end position="334"/>
    </location>
</feature>
<name>A0A0C9UTC7_SPHS4</name>
<keyword evidence="4" id="KW-1185">Reference proteome</keyword>
<keyword evidence="2" id="KW-0812">Transmembrane</keyword>
<evidence type="ECO:0000313" key="4">
    <source>
        <dbReference type="Proteomes" id="UP000054279"/>
    </source>
</evidence>